<dbReference type="Ensembl" id="ENSSDUT00000028724.1">
    <property type="protein sequence ID" value="ENSSDUP00000028233.1"/>
    <property type="gene ID" value="ENSSDUG00000020309.1"/>
</dbReference>
<dbReference type="InterPro" id="IPR011009">
    <property type="entry name" value="Kinase-like_dom_sf"/>
</dbReference>
<keyword evidence="30" id="KW-1185">Reference proteome</keyword>
<evidence type="ECO:0000256" key="8">
    <source>
        <dbReference type="ARBA" id="ARBA00022490"/>
    </source>
</evidence>
<dbReference type="Gene3D" id="1.10.287.160">
    <property type="entry name" value="HR1 repeat"/>
    <property type="match status" value="3"/>
</dbReference>
<dbReference type="InterPro" id="IPR037313">
    <property type="entry name" value="PKN_HR1_1"/>
</dbReference>
<keyword evidence="12" id="KW-0677">Repeat</keyword>
<dbReference type="InterPro" id="IPR008271">
    <property type="entry name" value="Ser/Thr_kinase_AS"/>
</dbReference>
<keyword evidence="19" id="KW-0804">Transcription</keyword>
<evidence type="ECO:0000256" key="1">
    <source>
        <dbReference type="ARBA" id="ARBA00004123"/>
    </source>
</evidence>
<reference evidence="29" key="1">
    <citation type="submission" date="2025-08" db="UniProtKB">
        <authorList>
            <consortium name="Ensembl"/>
        </authorList>
    </citation>
    <scope>IDENTIFICATION</scope>
</reference>
<keyword evidence="9" id="KW-0723">Serine/threonine-protein kinase</keyword>
<evidence type="ECO:0000256" key="18">
    <source>
        <dbReference type="ARBA" id="ARBA00023136"/>
    </source>
</evidence>
<dbReference type="GO" id="GO:0005634">
    <property type="term" value="C:nucleus"/>
    <property type="evidence" value="ECO:0007669"/>
    <property type="project" value="UniProtKB-SubCell"/>
</dbReference>
<accession>A0A3B4VBM9</accession>
<dbReference type="SMART" id="SM00220">
    <property type="entry name" value="S_TKc"/>
    <property type="match status" value="1"/>
</dbReference>
<dbReference type="InterPro" id="IPR035892">
    <property type="entry name" value="C2_domain_sf"/>
</dbReference>
<dbReference type="GO" id="GO:0004697">
    <property type="term" value="F:diacylglycerol-dependent serine/threonine kinase activity"/>
    <property type="evidence" value="ECO:0007669"/>
    <property type="project" value="UniProtKB-EC"/>
</dbReference>
<evidence type="ECO:0000256" key="5">
    <source>
        <dbReference type="ARBA" id="ARBA00004626"/>
    </source>
</evidence>
<keyword evidence="13 24" id="KW-0547">Nucleotide-binding</keyword>
<dbReference type="InterPro" id="IPR036274">
    <property type="entry name" value="HR1_rpt_sf"/>
</dbReference>
<proteinExistence type="inferred from homology"/>
<evidence type="ECO:0000256" key="12">
    <source>
        <dbReference type="ARBA" id="ARBA00022737"/>
    </source>
</evidence>
<dbReference type="InterPro" id="IPR000961">
    <property type="entry name" value="AGC-kinase_C"/>
</dbReference>
<feature type="domain" description="Protein kinase" evidence="26">
    <location>
        <begin position="572"/>
        <end position="831"/>
    </location>
</feature>
<dbReference type="CDD" id="cd05589">
    <property type="entry name" value="STKc_PKN"/>
    <property type="match status" value="1"/>
</dbReference>
<evidence type="ECO:0000313" key="29">
    <source>
        <dbReference type="Ensembl" id="ENSSDUP00000028233.1"/>
    </source>
</evidence>
<feature type="region of interest" description="Disordered" evidence="25">
    <location>
        <begin position="286"/>
        <end position="305"/>
    </location>
</feature>
<evidence type="ECO:0000259" key="28">
    <source>
        <dbReference type="PROSITE" id="PS51860"/>
    </source>
</evidence>
<evidence type="ECO:0000259" key="26">
    <source>
        <dbReference type="PROSITE" id="PS50011"/>
    </source>
</evidence>
<dbReference type="PROSITE" id="PS51285">
    <property type="entry name" value="AGC_KINASE_CTER"/>
    <property type="match status" value="1"/>
</dbReference>
<evidence type="ECO:0000256" key="10">
    <source>
        <dbReference type="ARBA" id="ARBA00022553"/>
    </source>
</evidence>
<keyword evidence="8" id="KW-0963">Cytoplasm</keyword>
<dbReference type="EC" id="2.7.11.13" evidence="7"/>
<dbReference type="OMA" id="HDPNHTD"/>
<keyword evidence="16" id="KW-0805">Transcription regulation</keyword>
<feature type="binding site" evidence="24">
    <location>
        <position position="601"/>
    </location>
    <ligand>
        <name>ATP</name>
        <dbReference type="ChEBI" id="CHEBI:30616"/>
    </ligand>
</feature>
<dbReference type="Gene3D" id="1.10.510.10">
    <property type="entry name" value="Transferase(Phosphotransferase) domain 1"/>
    <property type="match status" value="1"/>
</dbReference>
<dbReference type="SUPFAM" id="SSF49562">
    <property type="entry name" value="C2 domain (Calcium/lipid-binding domain, CaLB)"/>
    <property type="match status" value="1"/>
</dbReference>
<keyword evidence="15 24" id="KW-0067">ATP-binding</keyword>
<dbReference type="SMART" id="SM00133">
    <property type="entry name" value="S_TK_X"/>
    <property type="match status" value="1"/>
</dbReference>
<evidence type="ECO:0000256" key="4">
    <source>
        <dbReference type="ARBA" id="ARBA00004496"/>
    </source>
</evidence>
<keyword evidence="20" id="KW-0539">Nucleus</keyword>
<evidence type="ECO:0000256" key="14">
    <source>
        <dbReference type="ARBA" id="ARBA00022777"/>
    </source>
</evidence>
<dbReference type="GO" id="GO:0005524">
    <property type="term" value="F:ATP binding"/>
    <property type="evidence" value="ECO:0007669"/>
    <property type="project" value="UniProtKB-UniRule"/>
</dbReference>
<dbReference type="PROSITE" id="PS00107">
    <property type="entry name" value="PROTEIN_KINASE_ATP"/>
    <property type="match status" value="1"/>
</dbReference>
<keyword evidence="17 23" id="KW-0175">Coiled coil</keyword>
<dbReference type="SUPFAM" id="SSF56112">
    <property type="entry name" value="Protein kinase-like (PK-like)"/>
    <property type="match status" value="1"/>
</dbReference>
<comment type="similarity">
    <text evidence="6">Belongs to the protein kinase superfamily. AGC Ser/Thr protein kinase family. PKC subfamily.</text>
</comment>
<evidence type="ECO:0000256" key="15">
    <source>
        <dbReference type="ARBA" id="ARBA00022840"/>
    </source>
</evidence>
<evidence type="ECO:0000259" key="27">
    <source>
        <dbReference type="PROSITE" id="PS51285"/>
    </source>
</evidence>
<comment type="catalytic activity">
    <reaction evidence="21">
        <text>L-threonyl-[protein] + ATP = O-phospho-L-threonyl-[protein] + ADP + H(+)</text>
        <dbReference type="Rhea" id="RHEA:46608"/>
        <dbReference type="Rhea" id="RHEA-COMP:11060"/>
        <dbReference type="Rhea" id="RHEA-COMP:11605"/>
        <dbReference type="ChEBI" id="CHEBI:15378"/>
        <dbReference type="ChEBI" id="CHEBI:30013"/>
        <dbReference type="ChEBI" id="CHEBI:30616"/>
        <dbReference type="ChEBI" id="CHEBI:61977"/>
        <dbReference type="ChEBI" id="CHEBI:456216"/>
        <dbReference type="EC" id="2.7.11.13"/>
    </reaction>
</comment>
<dbReference type="CDD" id="cd11622">
    <property type="entry name" value="HR1_PKN_1"/>
    <property type="match status" value="1"/>
</dbReference>
<feature type="domain" description="REM-1" evidence="28">
    <location>
        <begin position="18"/>
        <end position="92"/>
    </location>
</feature>
<feature type="domain" description="REM-1" evidence="28">
    <location>
        <begin position="101"/>
        <end position="182"/>
    </location>
</feature>
<dbReference type="AlphaFoldDB" id="A0A3B4VBM9"/>
<evidence type="ECO:0000256" key="23">
    <source>
        <dbReference type="PROSITE-ProRule" id="PRU01207"/>
    </source>
</evidence>
<dbReference type="Pfam" id="PF00069">
    <property type="entry name" value="Pkinase"/>
    <property type="match status" value="1"/>
</dbReference>
<evidence type="ECO:0000256" key="13">
    <source>
        <dbReference type="ARBA" id="ARBA00022741"/>
    </source>
</evidence>
<dbReference type="GO" id="GO:0030496">
    <property type="term" value="C:midbody"/>
    <property type="evidence" value="ECO:0007669"/>
    <property type="project" value="UniProtKB-SubCell"/>
</dbReference>
<evidence type="ECO:0000256" key="17">
    <source>
        <dbReference type="ARBA" id="ARBA00023054"/>
    </source>
</evidence>
<evidence type="ECO:0000256" key="3">
    <source>
        <dbReference type="ARBA" id="ARBA00004370"/>
    </source>
</evidence>
<evidence type="ECO:0000256" key="16">
    <source>
        <dbReference type="ARBA" id="ARBA00023015"/>
    </source>
</evidence>
<dbReference type="Pfam" id="PF00433">
    <property type="entry name" value="Pkinase_C"/>
    <property type="match status" value="1"/>
</dbReference>
<evidence type="ECO:0000256" key="25">
    <source>
        <dbReference type="SAM" id="MobiDB-lite"/>
    </source>
</evidence>
<keyword evidence="18" id="KW-0472">Membrane</keyword>
<reference evidence="29" key="2">
    <citation type="submission" date="2025-09" db="UniProtKB">
        <authorList>
            <consortium name="Ensembl"/>
        </authorList>
    </citation>
    <scope>IDENTIFICATION</scope>
</reference>
<dbReference type="PROSITE" id="PS51860">
    <property type="entry name" value="REM_1"/>
    <property type="match status" value="3"/>
</dbReference>
<keyword evidence="10" id="KW-0597">Phosphoprotein</keyword>
<feature type="domain" description="REM-1" evidence="28">
    <location>
        <begin position="188"/>
        <end position="267"/>
    </location>
</feature>
<comment type="catalytic activity">
    <reaction evidence="22">
        <text>L-seryl-[protein] + ATP = O-phospho-L-seryl-[protein] + ADP + H(+)</text>
        <dbReference type="Rhea" id="RHEA:17989"/>
        <dbReference type="Rhea" id="RHEA-COMP:9863"/>
        <dbReference type="Rhea" id="RHEA-COMP:11604"/>
        <dbReference type="ChEBI" id="CHEBI:15378"/>
        <dbReference type="ChEBI" id="CHEBI:29999"/>
        <dbReference type="ChEBI" id="CHEBI:30616"/>
        <dbReference type="ChEBI" id="CHEBI:83421"/>
        <dbReference type="ChEBI" id="CHEBI:456216"/>
        <dbReference type="EC" id="2.7.11.13"/>
    </reaction>
</comment>
<feature type="domain" description="AGC-kinase C-terminal" evidence="27">
    <location>
        <begin position="832"/>
        <end position="898"/>
    </location>
</feature>
<organism evidence="29 30">
    <name type="scientific">Seriola dumerili</name>
    <name type="common">Greater amberjack</name>
    <name type="synonym">Caranx dumerili</name>
    <dbReference type="NCBI Taxonomy" id="41447"/>
    <lineage>
        <taxon>Eukaryota</taxon>
        <taxon>Metazoa</taxon>
        <taxon>Chordata</taxon>
        <taxon>Craniata</taxon>
        <taxon>Vertebrata</taxon>
        <taxon>Euteleostomi</taxon>
        <taxon>Actinopterygii</taxon>
        <taxon>Neopterygii</taxon>
        <taxon>Teleostei</taxon>
        <taxon>Neoteleostei</taxon>
        <taxon>Acanthomorphata</taxon>
        <taxon>Carangaria</taxon>
        <taxon>Carangiformes</taxon>
        <taxon>Carangidae</taxon>
        <taxon>Seriola</taxon>
    </lineage>
</organism>
<dbReference type="InterPro" id="IPR000719">
    <property type="entry name" value="Prot_kinase_dom"/>
</dbReference>
<evidence type="ECO:0000256" key="24">
    <source>
        <dbReference type="PROSITE-ProRule" id="PRU10141"/>
    </source>
</evidence>
<dbReference type="FunFam" id="1.10.510.10:FF:000038">
    <property type="entry name" value="serine/threonine-protein kinase N2 isoform X1"/>
    <property type="match status" value="1"/>
</dbReference>
<dbReference type="FunFam" id="1.10.287.160:FF:000002">
    <property type="entry name" value="Putative serine/threonine-protein kinase N2"/>
    <property type="match status" value="1"/>
</dbReference>
<dbReference type="GeneTree" id="ENSGT00940000164790"/>
<evidence type="ECO:0000313" key="30">
    <source>
        <dbReference type="Proteomes" id="UP000261420"/>
    </source>
</evidence>
<evidence type="ECO:0000256" key="2">
    <source>
        <dbReference type="ARBA" id="ARBA00004214"/>
    </source>
</evidence>
<dbReference type="InterPro" id="IPR017892">
    <property type="entry name" value="Pkinase_C"/>
</dbReference>
<feature type="compositionally biased region" description="Low complexity" evidence="25">
    <location>
        <begin position="523"/>
        <end position="533"/>
    </location>
</feature>
<name>A0A3B4VBM9_SERDU</name>
<dbReference type="Proteomes" id="UP000261420">
    <property type="component" value="Unplaced"/>
</dbReference>
<protein>
    <recommendedName>
        <fullName evidence="7">protein kinase C</fullName>
        <ecNumber evidence="7">2.7.11.13</ecNumber>
    </recommendedName>
</protein>
<evidence type="ECO:0000256" key="9">
    <source>
        <dbReference type="ARBA" id="ARBA00022527"/>
    </source>
</evidence>
<dbReference type="GO" id="GO:0005737">
    <property type="term" value="C:cytoplasm"/>
    <property type="evidence" value="ECO:0007669"/>
    <property type="project" value="UniProtKB-SubCell"/>
</dbReference>
<evidence type="ECO:0000256" key="21">
    <source>
        <dbReference type="ARBA" id="ARBA00047272"/>
    </source>
</evidence>
<evidence type="ECO:0000256" key="20">
    <source>
        <dbReference type="ARBA" id="ARBA00023242"/>
    </source>
</evidence>
<dbReference type="InterPro" id="IPR011072">
    <property type="entry name" value="HR1_rho-bd"/>
</dbReference>
<dbReference type="FunFam" id="1.10.287.160:FF:000003">
    <property type="entry name" value="Putative serine/threonine-protein kinase N2"/>
    <property type="match status" value="1"/>
</dbReference>
<evidence type="ECO:0000256" key="22">
    <source>
        <dbReference type="ARBA" id="ARBA00047470"/>
    </source>
</evidence>
<feature type="compositionally biased region" description="Low complexity" evidence="25">
    <location>
        <begin position="292"/>
        <end position="305"/>
    </location>
</feature>
<dbReference type="SMART" id="SM00742">
    <property type="entry name" value="Hr1"/>
    <property type="match status" value="3"/>
</dbReference>
<feature type="region of interest" description="Disordered" evidence="25">
    <location>
        <begin position="512"/>
        <end position="537"/>
    </location>
</feature>
<evidence type="ECO:0000256" key="11">
    <source>
        <dbReference type="ARBA" id="ARBA00022679"/>
    </source>
</evidence>
<evidence type="ECO:0000256" key="19">
    <source>
        <dbReference type="ARBA" id="ARBA00023163"/>
    </source>
</evidence>
<dbReference type="PROSITE" id="PS50011">
    <property type="entry name" value="PROTEIN_KINASE_DOM"/>
    <property type="match status" value="1"/>
</dbReference>
<dbReference type="SUPFAM" id="SSF46585">
    <property type="entry name" value="HR1 repeat"/>
    <property type="match status" value="3"/>
</dbReference>
<dbReference type="GO" id="GO:0007165">
    <property type="term" value="P:signal transduction"/>
    <property type="evidence" value="ECO:0007669"/>
    <property type="project" value="InterPro"/>
</dbReference>
<dbReference type="GO" id="GO:0031267">
    <property type="term" value="F:small GTPase binding"/>
    <property type="evidence" value="ECO:0007669"/>
    <property type="project" value="InterPro"/>
</dbReference>
<dbReference type="GO" id="GO:0032154">
    <property type="term" value="C:cleavage furrow"/>
    <property type="evidence" value="ECO:0007669"/>
    <property type="project" value="UniProtKB-SubCell"/>
</dbReference>
<sequence>MSGLTLQSGNLQGLEEGDILDPEFQQRLEDARTLLRQEIQRELKIKEAAERLRRAVTNRKSAADVEGQLKASSRKLNKLHWELQELNARSMATEKDDNQSAESCQWEEVTSPLAGRVRTLKKQLTMETKVKQGAENMIQTYTNSSFKDRKMLSTAQQMLQDSRTKIELLRMQIVKVSQARDEEQDGTHGQTVEMISPLELRVAELMHHMKIELAVAEGAKNVVRQLSGRKIQDRRILAEAQARMQESSQKVDLLRLSLERRLSELPHNHPEHVAIKEELVLGTSPSYGTPNKKSSASSSSSSFFKPASLTGRLEVCLMGCQDLLESVPGRGRVTSPATPGNLSDGKSLKVRAGLSGRSANGKTPKADELSSEISAVLKVDNRMVGHTHWRQLGKEAWGQSFSIELERSRELEIAVYWRDWRALSGVKFLRLEDFLDNRRHGMCLQLEPQGILFIEVTFINPVIERRSNLQRQRRIFPKEKGKDFLRAAQMNMNFATWGRLMMSILPPCSSLEPMSPPLAGPNTGPTSSTTSQSREPAAVSLNLAEEQPGRSPHLSRKNTKDSPLVRLQMEDFNCISVLGRGHFGKVLLSEYKKSGKLYAIKALKKGDVVTRDEVDSLMCEKRIFEVINTSRHPFLVNLYGCFQTSDHVCFVMAYSPGGDLMTHIHTSVFTEKQTRFYSSCVLLGLEFLHQNHIVYRDLKLDNLLMDADGFVRIADFGLCKEGMGHGDRTSTFCGTPEFLAPEVLTDNNYTRSVDWWGLGVLIYEMLVGESPFPGDDEEEVFDSIVNDEVRYPRFLSPESVSLIQKLLQKNPEMRLGAGEDDASDIKRHRFFQGTDWNALLAKKVKPPFLPVIRAPQDVSNFDEEFTRLKPVLTLPRTPCVLTAEQQEIFADFDFSFMS</sequence>
<keyword evidence="11" id="KW-0808">Transferase</keyword>
<evidence type="ECO:0000256" key="7">
    <source>
        <dbReference type="ARBA" id="ARBA00012429"/>
    </source>
</evidence>
<dbReference type="InterPro" id="IPR017441">
    <property type="entry name" value="Protein_kinase_ATP_BS"/>
</dbReference>
<evidence type="ECO:0000256" key="6">
    <source>
        <dbReference type="ARBA" id="ARBA00005490"/>
    </source>
</evidence>
<dbReference type="PROSITE" id="PS00108">
    <property type="entry name" value="PROTEIN_KINASE_ST"/>
    <property type="match status" value="1"/>
</dbReference>
<comment type="subcellular location">
    <subcellularLocation>
        <location evidence="5">Cleavage furrow</location>
    </subcellularLocation>
    <subcellularLocation>
        <location evidence="4">Cytoplasm</location>
    </subcellularLocation>
    <subcellularLocation>
        <location evidence="3">Membrane</location>
    </subcellularLocation>
    <subcellularLocation>
        <location evidence="2">Midbody</location>
    </subcellularLocation>
    <subcellularLocation>
        <location evidence="1">Nucleus</location>
    </subcellularLocation>
</comment>
<dbReference type="FunFam" id="3.30.200.20:FF:000058">
    <property type="entry name" value="Putative serine/threonine-protein kinase N2"/>
    <property type="match status" value="1"/>
</dbReference>
<keyword evidence="14" id="KW-0418">Kinase</keyword>
<dbReference type="PANTHER" id="PTHR24351">
    <property type="entry name" value="RIBOSOMAL PROTEIN S6 KINASE"/>
    <property type="match status" value="1"/>
</dbReference>
<dbReference type="Gene3D" id="3.30.200.20">
    <property type="entry name" value="Phosphorylase Kinase, domain 1"/>
    <property type="match status" value="1"/>
</dbReference>
<dbReference type="Pfam" id="PF02185">
    <property type="entry name" value="HR1"/>
    <property type="match status" value="3"/>
</dbReference>
<dbReference type="FunFam" id="1.10.287.160:FF:000001">
    <property type="entry name" value="Putative serine/threonine-protein kinase N2"/>
    <property type="match status" value="1"/>
</dbReference>